<dbReference type="Proteomes" id="UP001596540">
    <property type="component" value="Unassembled WGS sequence"/>
</dbReference>
<comment type="caution">
    <text evidence="4">The sequence shown here is derived from an EMBL/GenBank/DDBJ whole genome shotgun (WGS) entry which is preliminary data.</text>
</comment>
<dbReference type="GO" id="GO:0016746">
    <property type="term" value="F:acyltransferase activity"/>
    <property type="evidence" value="ECO:0007669"/>
    <property type="project" value="UniProtKB-KW"/>
</dbReference>
<dbReference type="EC" id="2.3.-.-" evidence="4"/>
<dbReference type="SUPFAM" id="SSF55729">
    <property type="entry name" value="Acyl-CoA N-acyltransferases (Nat)"/>
    <property type="match status" value="1"/>
</dbReference>
<keyword evidence="2 4" id="KW-0012">Acyltransferase</keyword>
<accession>A0ABW2KGE2</accession>
<organism evidence="4 5">
    <name type="scientific">Marinactinospora rubrisoli</name>
    <dbReference type="NCBI Taxonomy" id="2715399"/>
    <lineage>
        <taxon>Bacteria</taxon>
        <taxon>Bacillati</taxon>
        <taxon>Actinomycetota</taxon>
        <taxon>Actinomycetes</taxon>
        <taxon>Streptosporangiales</taxon>
        <taxon>Nocardiopsidaceae</taxon>
        <taxon>Marinactinospora</taxon>
    </lineage>
</organism>
<evidence type="ECO:0000259" key="3">
    <source>
        <dbReference type="PROSITE" id="PS51186"/>
    </source>
</evidence>
<dbReference type="PROSITE" id="PS51186">
    <property type="entry name" value="GNAT"/>
    <property type="match status" value="1"/>
</dbReference>
<evidence type="ECO:0000256" key="1">
    <source>
        <dbReference type="ARBA" id="ARBA00022679"/>
    </source>
</evidence>
<dbReference type="InterPro" id="IPR016181">
    <property type="entry name" value="Acyl_CoA_acyltransferase"/>
</dbReference>
<dbReference type="RefSeq" id="WP_379871051.1">
    <property type="nucleotide sequence ID" value="NZ_JBHTBH010000005.1"/>
</dbReference>
<evidence type="ECO:0000256" key="2">
    <source>
        <dbReference type="ARBA" id="ARBA00023315"/>
    </source>
</evidence>
<dbReference type="InterPro" id="IPR000182">
    <property type="entry name" value="GNAT_dom"/>
</dbReference>
<dbReference type="EMBL" id="JBHTBH010000005">
    <property type="protein sequence ID" value="MFC7328389.1"/>
    <property type="molecule type" value="Genomic_DNA"/>
</dbReference>
<sequence>MAARAPAVSIEPATAADIGEIWTLQRAAYVTEAQSYGDPYIAPLTETEDQIRAALTSGLILKAVVGHRIVGTVRGRSTGPTFLVNRLAVAPDHRGAGIGRALLLAVEEHARAAHPEVATFALFTGHNSDGNLRLYRGIGYTETSRERVAEHLTLVHLRKAAC</sequence>
<name>A0ABW2KGE2_9ACTN</name>
<protein>
    <submittedName>
        <fullName evidence="4">GNAT family N-acetyltransferase</fullName>
        <ecNumber evidence="4">2.3.-.-</ecNumber>
    </submittedName>
</protein>
<dbReference type="PANTHER" id="PTHR43877">
    <property type="entry name" value="AMINOALKYLPHOSPHONATE N-ACETYLTRANSFERASE-RELATED-RELATED"/>
    <property type="match status" value="1"/>
</dbReference>
<proteinExistence type="predicted"/>
<feature type="domain" description="N-acetyltransferase" evidence="3">
    <location>
        <begin position="8"/>
        <end position="161"/>
    </location>
</feature>
<gene>
    <name evidence="4" type="ORF">ACFQRF_11605</name>
</gene>
<dbReference type="InterPro" id="IPR050832">
    <property type="entry name" value="Bact_Acetyltransf"/>
</dbReference>
<dbReference type="Gene3D" id="3.40.630.30">
    <property type="match status" value="1"/>
</dbReference>
<evidence type="ECO:0000313" key="4">
    <source>
        <dbReference type="EMBL" id="MFC7328389.1"/>
    </source>
</evidence>
<dbReference type="CDD" id="cd04301">
    <property type="entry name" value="NAT_SF"/>
    <property type="match status" value="1"/>
</dbReference>
<dbReference type="Pfam" id="PF13673">
    <property type="entry name" value="Acetyltransf_10"/>
    <property type="match status" value="1"/>
</dbReference>
<reference evidence="5" key="1">
    <citation type="journal article" date="2019" name="Int. J. Syst. Evol. Microbiol.">
        <title>The Global Catalogue of Microorganisms (GCM) 10K type strain sequencing project: providing services to taxonomists for standard genome sequencing and annotation.</title>
        <authorList>
            <consortium name="The Broad Institute Genomics Platform"/>
            <consortium name="The Broad Institute Genome Sequencing Center for Infectious Disease"/>
            <person name="Wu L."/>
            <person name="Ma J."/>
        </authorList>
    </citation>
    <scope>NUCLEOTIDE SEQUENCE [LARGE SCALE GENOMIC DNA]</scope>
    <source>
        <strain evidence="5">CGMCC 4.7382</strain>
    </source>
</reference>
<evidence type="ECO:0000313" key="5">
    <source>
        <dbReference type="Proteomes" id="UP001596540"/>
    </source>
</evidence>
<keyword evidence="5" id="KW-1185">Reference proteome</keyword>
<keyword evidence="1 4" id="KW-0808">Transferase</keyword>